<proteinExistence type="predicted"/>
<evidence type="ECO:0000313" key="1">
    <source>
        <dbReference type="EMBL" id="CAF2217997.1"/>
    </source>
</evidence>
<sequence length="47" mass="5759">MRKQSNQREIQFIVHQMHNLKDDDRHWRTGVVDTSSDFFSKGKMFYL</sequence>
<dbReference type="EMBL" id="HG994362">
    <property type="protein sequence ID" value="CAF2217997.1"/>
    <property type="molecule type" value="Genomic_DNA"/>
</dbReference>
<protein>
    <submittedName>
        <fullName evidence="1">(rape) hypothetical protein</fullName>
    </submittedName>
</protein>
<dbReference type="AlphaFoldDB" id="A0A816ZKC9"/>
<gene>
    <name evidence="1" type="ORF">DARMORV10_A08P04320.1</name>
</gene>
<reference evidence="1" key="1">
    <citation type="submission" date="2021-01" db="EMBL/GenBank/DDBJ databases">
        <authorList>
            <consortium name="Genoscope - CEA"/>
            <person name="William W."/>
        </authorList>
    </citation>
    <scope>NUCLEOTIDE SEQUENCE</scope>
</reference>
<organism evidence="1">
    <name type="scientific">Brassica napus</name>
    <name type="common">Rape</name>
    <dbReference type="NCBI Taxonomy" id="3708"/>
    <lineage>
        <taxon>Eukaryota</taxon>
        <taxon>Viridiplantae</taxon>
        <taxon>Streptophyta</taxon>
        <taxon>Embryophyta</taxon>
        <taxon>Tracheophyta</taxon>
        <taxon>Spermatophyta</taxon>
        <taxon>Magnoliopsida</taxon>
        <taxon>eudicotyledons</taxon>
        <taxon>Gunneridae</taxon>
        <taxon>Pentapetalae</taxon>
        <taxon>rosids</taxon>
        <taxon>malvids</taxon>
        <taxon>Brassicales</taxon>
        <taxon>Brassicaceae</taxon>
        <taxon>Brassiceae</taxon>
        <taxon>Brassica</taxon>
    </lineage>
</organism>
<name>A0A816ZKC9_BRANA</name>
<dbReference type="Proteomes" id="UP001295469">
    <property type="component" value="Chromosome A08"/>
</dbReference>
<accession>A0A816ZKC9</accession>